<dbReference type="KEGG" id="slom:PXH66_03295"/>
<dbReference type="RefSeq" id="WP_330932218.1">
    <property type="nucleotide sequence ID" value="NZ_CP119075.1"/>
</dbReference>
<gene>
    <name evidence="2" type="ORF">PXH66_03295</name>
</gene>
<evidence type="ECO:0000313" key="2">
    <source>
        <dbReference type="EMBL" id="WED65872.1"/>
    </source>
</evidence>
<keyword evidence="3" id="KW-1185">Reference proteome</keyword>
<organism evidence="2 3">
    <name type="scientific">Synoicihabitans lomoniglobus</name>
    <dbReference type="NCBI Taxonomy" id="2909285"/>
    <lineage>
        <taxon>Bacteria</taxon>
        <taxon>Pseudomonadati</taxon>
        <taxon>Verrucomicrobiota</taxon>
        <taxon>Opitutia</taxon>
        <taxon>Opitutales</taxon>
        <taxon>Opitutaceae</taxon>
        <taxon>Synoicihabitans</taxon>
    </lineage>
</organism>
<reference evidence="2" key="1">
    <citation type="submission" date="2023-03" db="EMBL/GenBank/DDBJ databases">
        <title>Lomoglobus Profundus gen. nov., sp. nov., a novel member of the phylum Verrucomicrobia, isolated from deep-marine sediment of South China Sea.</title>
        <authorList>
            <person name="Ahmad T."/>
            <person name="Ishaq S.E."/>
            <person name="Wang F."/>
        </authorList>
    </citation>
    <scope>NUCLEOTIDE SEQUENCE</scope>
    <source>
        <strain evidence="2">LMO-M01</strain>
    </source>
</reference>
<feature type="domain" description="Zona occludens toxin N-terminal" evidence="1">
    <location>
        <begin position="20"/>
        <end position="168"/>
    </location>
</feature>
<evidence type="ECO:0000259" key="1">
    <source>
        <dbReference type="Pfam" id="PF05707"/>
    </source>
</evidence>
<sequence>MLSDPSHQIVHSDDLMNGLIEIIAGTLGGGKSMCAAERAYWHLERGAYCFTNVEMFPDKIEQRMAERGYKYDPERLTILDGKSLRDFHRQISRGTADSQVLVMLDEAHLEWNSRDYQSTRKDPRDREMLTFITLCRKLDIILLFITQSPEDIDKQLRKKANLLWMCRNFRHYKIMGLIPFPIPVFTRVCFDIAVGNAKPVKQHSEVFLRPSWACELYNSDALLGEAADQFANMKVVSASPLERIPKRKRVKKRKPSTIGWAEGLLIVSSCVLCFV</sequence>
<dbReference type="InterPro" id="IPR027417">
    <property type="entry name" value="P-loop_NTPase"/>
</dbReference>
<dbReference type="Pfam" id="PF05707">
    <property type="entry name" value="Zot"/>
    <property type="match status" value="1"/>
</dbReference>
<proteinExistence type="predicted"/>
<dbReference type="AlphaFoldDB" id="A0AAF0CPX3"/>
<dbReference type="Gene3D" id="3.40.50.300">
    <property type="entry name" value="P-loop containing nucleotide triphosphate hydrolases"/>
    <property type="match status" value="1"/>
</dbReference>
<evidence type="ECO:0000313" key="3">
    <source>
        <dbReference type="Proteomes" id="UP001218638"/>
    </source>
</evidence>
<name>A0AAF0CPX3_9BACT</name>
<dbReference type="EMBL" id="CP119075">
    <property type="protein sequence ID" value="WED65872.1"/>
    <property type="molecule type" value="Genomic_DNA"/>
</dbReference>
<accession>A0AAF0CPX3</accession>
<dbReference type="SUPFAM" id="SSF52540">
    <property type="entry name" value="P-loop containing nucleoside triphosphate hydrolases"/>
    <property type="match status" value="1"/>
</dbReference>
<dbReference type="InterPro" id="IPR008900">
    <property type="entry name" value="Zot_N"/>
</dbReference>
<dbReference type="Proteomes" id="UP001218638">
    <property type="component" value="Chromosome"/>
</dbReference>
<protein>
    <submittedName>
        <fullName evidence="2">Zonular occludens toxin domain-containing protein</fullName>
    </submittedName>
</protein>